<keyword evidence="7 10" id="KW-0472">Membrane</keyword>
<evidence type="ECO:0000313" key="12">
    <source>
        <dbReference type="EMBL" id="NME99569.1"/>
    </source>
</evidence>
<dbReference type="InterPro" id="IPR000595">
    <property type="entry name" value="cNMP-bd_dom"/>
</dbReference>
<feature type="transmembrane region" description="Helical" evidence="10">
    <location>
        <begin position="498"/>
        <end position="518"/>
    </location>
</feature>
<protein>
    <recommendedName>
        <fullName evidence="3">Sodium-dependent dicarboxylate transporter SdcS</fullName>
    </recommendedName>
    <alternativeName>
        <fullName evidence="9">Na(+)/dicarboxylate symporter</fullName>
    </alternativeName>
</protein>
<dbReference type="RefSeq" id="WP_168975683.1">
    <property type="nucleotide sequence ID" value="NZ_CAMJCG010000087.1"/>
</dbReference>
<evidence type="ECO:0000256" key="1">
    <source>
        <dbReference type="ARBA" id="ARBA00004141"/>
    </source>
</evidence>
<dbReference type="Proteomes" id="UP000561326">
    <property type="component" value="Unassembled WGS sequence"/>
</dbReference>
<dbReference type="GO" id="GO:0015293">
    <property type="term" value="F:symporter activity"/>
    <property type="evidence" value="ECO:0007669"/>
    <property type="project" value="UniProtKB-KW"/>
</dbReference>
<feature type="transmembrane region" description="Helical" evidence="10">
    <location>
        <begin position="417"/>
        <end position="437"/>
    </location>
</feature>
<feature type="transmembrane region" description="Helical" evidence="10">
    <location>
        <begin position="623"/>
        <end position="646"/>
    </location>
</feature>
<dbReference type="GO" id="GO:0008514">
    <property type="term" value="F:organic anion transmembrane transporter activity"/>
    <property type="evidence" value="ECO:0007669"/>
    <property type="project" value="UniProtKB-ARBA"/>
</dbReference>
<sequence>MAVYDIDLFQGLSNLEMAKILGKLGKINLVAGEVLFQQGDVGDSMYIIDSGKIELFSTTPDGENQSLAILEQGHTLGEMALLTGEPRSATAVAADNTELFVMDMITFQALIEENTTISTYFIRLLSQRLIQTNSRLQASKEAKSKWILQEMEHFPERLVECLLACSVLPFVSKGIIQSELGIASPELELINIPKLQGYIRVDPLNKDGFVIEPAVKSTLAELYITKYGYNKKKQWIGHAAELFMAEGKWMAAVEVYEENEEWEAAVDVLNQKLHETMGSIPREHEIYGRLDRYPDELLCNRFIVLESYLKYCIEQRREIGIAKVELALEQNPSLYTPIQLVTLYEYGAELCHNFDMRQKALEYLQMAEACMASLAQPTNESMQNGDRTYRLAKQKLDSEKSKQLAENKSVFWKRNRFSGIIAILLIIISISYFHYASPFAGLSREGMDFIGIGIAAVVLWIVNLIPDYIVALFMAMFWVIGGLVKPEVALSGYATPTWLYMLFILAIGAAISKSGILYRLSLHALKRFPSHYRGQLWGIVVGGAVLNPLIPSSTAKTALGVPIAQTLSESMGFSARSKGAAGLGLAAMVFYGFTAPFVLTGSYTNIMAYGLIPGTKQLSWIQWFLYALPAFLVFAVGMLTFLLVLFRNTGSNKIVSQEVLDGQLQILGKLTKEERITMLTVLSCITLLILQPFHGIDSTWVMLFGFAALVLSNVLDAKTLKSGIDWPFLLFIGIAFSFAEAAKQLGIIEAMSSFLGDFMMPFMSSSTYFLLAVIFLSFMVTLIVRDDPAVILLVISMSPLAEKAGIHPWVLVFIILLSTDPFFFPYQSPTYLTAYYSVEGKSFSHRQGQLVALGYALAVILIVLLCVPYWEWLGLIN</sequence>
<evidence type="ECO:0000313" key="13">
    <source>
        <dbReference type="Proteomes" id="UP000561326"/>
    </source>
</evidence>
<feature type="transmembrane region" description="Helical" evidence="10">
    <location>
        <begin position="728"/>
        <end position="748"/>
    </location>
</feature>
<evidence type="ECO:0000256" key="4">
    <source>
        <dbReference type="ARBA" id="ARBA00022692"/>
    </source>
</evidence>
<comment type="caution">
    <text evidence="12">The sequence shown here is derived from an EMBL/GenBank/DDBJ whole genome shotgun (WGS) entry which is preliminary data.</text>
</comment>
<evidence type="ECO:0000256" key="3">
    <source>
        <dbReference type="ARBA" id="ARBA00020150"/>
    </source>
</evidence>
<evidence type="ECO:0000259" key="11">
    <source>
        <dbReference type="PROSITE" id="PS50042"/>
    </source>
</evidence>
<keyword evidence="5" id="KW-0813">Transport</keyword>
<dbReference type="AlphaFoldDB" id="A0A848CYK0"/>
<evidence type="ECO:0000256" key="6">
    <source>
        <dbReference type="ARBA" id="ARBA00022989"/>
    </source>
</evidence>
<dbReference type="Gene3D" id="2.60.120.10">
    <property type="entry name" value="Jelly Rolls"/>
    <property type="match status" value="1"/>
</dbReference>
<dbReference type="GO" id="GO:0005886">
    <property type="term" value="C:plasma membrane"/>
    <property type="evidence" value="ECO:0007669"/>
    <property type="project" value="TreeGrafter"/>
</dbReference>
<reference evidence="12 13" key="1">
    <citation type="submission" date="2020-04" db="EMBL/GenBank/DDBJ databases">
        <authorList>
            <person name="Hitch T.C.A."/>
            <person name="Wylensek D."/>
            <person name="Clavel T."/>
        </authorList>
    </citation>
    <scope>NUCLEOTIDE SEQUENCE [LARGE SCALE GENOMIC DNA]</scope>
    <source>
        <strain evidence="12 13">WB01_D5_05</strain>
    </source>
</reference>
<dbReference type="PANTHER" id="PTHR10283">
    <property type="entry name" value="SOLUTE CARRIER FAMILY 13 MEMBER"/>
    <property type="match status" value="1"/>
</dbReference>
<dbReference type="EMBL" id="JABAGO010000030">
    <property type="protein sequence ID" value="NME99569.1"/>
    <property type="molecule type" value="Genomic_DNA"/>
</dbReference>
<proteinExistence type="inferred from homology"/>
<dbReference type="SMART" id="SM00100">
    <property type="entry name" value="cNMP"/>
    <property type="match status" value="1"/>
</dbReference>
<feature type="domain" description="Cyclic nucleotide-binding" evidence="11">
    <location>
        <begin position="8"/>
        <end position="128"/>
    </location>
</feature>
<dbReference type="PROSITE" id="PS50042">
    <property type="entry name" value="CNMP_BINDING_3"/>
    <property type="match status" value="1"/>
</dbReference>
<keyword evidence="5" id="KW-0769">Symport</keyword>
<dbReference type="PROSITE" id="PS00889">
    <property type="entry name" value="CNMP_BINDING_2"/>
    <property type="match status" value="1"/>
</dbReference>
<feature type="transmembrane region" description="Helical" evidence="10">
    <location>
        <begin position="806"/>
        <end position="824"/>
    </location>
</feature>
<evidence type="ECO:0000256" key="9">
    <source>
        <dbReference type="ARBA" id="ARBA00031174"/>
    </source>
</evidence>
<keyword evidence="4 10" id="KW-0812">Transmembrane</keyword>
<comment type="subcellular location">
    <subcellularLocation>
        <location evidence="1">Membrane</location>
        <topology evidence="1">Multi-pass membrane protein</topology>
    </subcellularLocation>
</comment>
<dbReference type="PRINTS" id="PR00103">
    <property type="entry name" value="CAMPKINASE"/>
</dbReference>
<dbReference type="InterPro" id="IPR018490">
    <property type="entry name" value="cNMP-bd_dom_sf"/>
</dbReference>
<feature type="transmembrane region" description="Helical" evidence="10">
    <location>
        <begin position="676"/>
        <end position="693"/>
    </location>
</feature>
<name>A0A848CYK0_ANEAE</name>
<feature type="transmembrane region" description="Helical" evidence="10">
    <location>
        <begin position="699"/>
        <end position="716"/>
    </location>
</feature>
<evidence type="ECO:0000256" key="2">
    <source>
        <dbReference type="ARBA" id="ARBA00006772"/>
    </source>
</evidence>
<keyword evidence="8" id="KW-0010">Activator</keyword>
<dbReference type="Pfam" id="PF00939">
    <property type="entry name" value="Na_sulph_symp"/>
    <property type="match status" value="1"/>
</dbReference>
<organism evidence="12 13">
    <name type="scientific">Aneurinibacillus aneurinilyticus</name>
    <name type="common">Bacillus aneurinolyticus</name>
    <dbReference type="NCBI Taxonomy" id="1391"/>
    <lineage>
        <taxon>Bacteria</taxon>
        <taxon>Bacillati</taxon>
        <taxon>Bacillota</taxon>
        <taxon>Bacilli</taxon>
        <taxon>Bacillales</taxon>
        <taxon>Paenibacillaceae</taxon>
        <taxon>Aneurinibacillus group</taxon>
        <taxon>Aneurinibacillus</taxon>
    </lineage>
</organism>
<evidence type="ECO:0000256" key="10">
    <source>
        <dbReference type="SAM" id="Phobius"/>
    </source>
</evidence>
<dbReference type="InterPro" id="IPR018488">
    <property type="entry name" value="cNMP-bd_CS"/>
</dbReference>
<dbReference type="SUPFAM" id="SSF51206">
    <property type="entry name" value="cAMP-binding domain-like"/>
    <property type="match status" value="1"/>
</dbReference>
<evidence type="ECO:0000256" key="5">
    <source>
        <dbReference type="ARBA" id="ARBA00022847"/>
    </source>
</evidence>
<dbReference type="InterPro" id="IPR014710">
    <property type="entry name" value="RmlC-like_jellyroll"/>
</dbReference>
<comment type="similarity">
    <text evidence="2">Belongs to the SLC13A/DASS transporter (TC 2.A.47) family. NADC subfamily.</text>
</comment>
<feature type="transmembrane region" description="Helical" evidence="10">
    <location>
        <begin position="449"/>
        <end position="478"/>
    </location>
</feature>
<keyword evidence="6 10" id="KW-1133">Transmembrane helix</keyword>
<feature type="transmembrane region" description="Helical" evidence="10">
    <location>
        <begin position="850"/>
        <end position="870"/>
    </location>
</feature>
<gene>
    <name evidence="12" type="ORF">HF838_15120</name>
</gene>
<feature type="transmembrane region" description="Helical" evidence="10">
    <location>
        <begin position="768"/>
        <end position="785"/>
    </location>
</feature>
<dbReference type="InterPro" id="IPR001898">
    <property type="entry name" value="SLC13A/DASS"/>
</dbReference>
<feature type="transmembrane region" description="Helical" evidence="10">
    <location>
        <begin position="580"/>
        <end position="603"/>
    </location>
</feature>
<dbReference type="CDD" id="cd00038">
    <property type="entry name" value="CAP_ED"/>
    <property type="match status" value="1"/>
</dbReference>
<dbReference type="PANTHER" id="PTHR10283:SF82">
    <property type="entry name" value="SOLUTE CARRIER FAMILY 13 MEMBER 2"/>
    <property type="match status" value="1"/>
</dbReference>
<dbReference type="Pfam" id="PF00027">
    <property type="entry name" value="cNMP_binding"/>
    <property type="match status" value="1"/>
</dbReference>
<accession>A0A848CYK0</accession>
<evidence type="ECO:0000256" key="8">
    <source>
        <dbReference type="ARBA" id="ARBA00023159"/>
    </source>
</evidence>
<dbReference type="GO" id="GO:1905039">
    <property type="term" value="P:carboxylic acid transmembrane transport"/>
    <property type="evidence" value="ECO:0007669"/>
    <property type="project" value="UniProtKB-ARBA"/>
</dbReference>
<evidence type="ECO:0000256" key="7">
    <source>
        <dbReference type="ARBA" id="ARBA00023136"/>
    </source>
</evidence>